<organism evidence="1">
    <name type="scientific">Anguilla anguilla</name>
    <name type="common">European freshwater eel</name>
    <name type="synonym">Muraena anguilla</name>
    <dbReference type="NCBI Taxonomy" id="7936"/>
    <lineage>
        <taxon>Eukaryota</taxon>
        <taxon>Metazoa</taxon>
        <taxon>Chordata</taxon>
        <taxon>Craniata</taxon>
        <taxon>Vertebrata</taxon>
        <taxon>Euteleostomi</taxon>
        <taxon>Actinopterygii</taxon>
        <taxon>Neopterygii</taxon>
        <taxon>Teleostei</taxon>
        <taxon>Anguilliformes</taxon>
        <taxon>Anguillidae</taxon>
        <taxon>Anguilla</taxon>
    </lineage>
</organism>
<reference evidence="1" key="2">
    <citation type="journal article" date="2015" name="Fish Shellfish Immunol.">
        <title>Early steps in the European eel (Anguilla anguilla)-Vibrio vulnificus interaction in the gills: Role of the RtxA13 toxin.</title>
        <authorList>
            <person name="Callol A."/>
            <person name="Pajuelo D."/>
            <person name="Ebbesson L."/>
            <person name="Teles M."/>
            <person name="MacKenzie S."/>
            <person name="Amaro C."/>
        </authorList>
    </citation>
    <scope>NUCLEOTIDE SEQUENCE</scope>
</reference>
<protein>
    <submittedName>
        <fullName evidence="1">Uncharacterized protein</fullName>
    </submittedName>
</protein>
<dbReference type="EMBL" id="GBXM01056710">
    <property type="protein sequence ID" value="JAH51867.1"/>
    <property type="molecule type" value="Transcribed_RNA"/>
</dbReference>
<sequence>MLTSCGLTSPPTVREPHPQLVKRLTALAPPPLLCVHLPV</sequence>
<accession>A0A0E9TEK2</accession>
<reference evidence="1" key="1">
    <citation type="submission" date="2014-11" db="EMBL/GenBank/DDBJ databases">
        <authorList>
            <person name="Amaro Gonzalez C."/>
        </authorList>
    </citation>
    <scope>NUCLEOTIDE SEQUENCE</scope>
</reference>
<evidence type="ECO:0000313" key="1">
    <source>
        <dbReference type="EMBL" id="JAH51867.1"/>
    </source>
</evidence>
<name>A0A0E9TEK2_ANGAN</name>
<proteinExistence type="predicted"/>
<dbReference type="AlphaFoldDB" id="A0A0E9TEK2"/>